<gene>
    <name evidence="2" type="ORF">LX74_02238</name>
</gene>
<keyword evidence="3" id="KW-1185">Reference proteome</keyword>
<name>A0ABY3NG66_ELIMR</name>
<dbReference type="Pfam" id="PF19512">
    <property type="entry name" value="DUF6046"/>
    <property type="match status" value="1"/>
</dbReference>
<evidence type="ECO:0000259" key="1">
    <source>
        <dbReference type="Pfam" id="PF19512"/>
    </source>
</evidence>
<organism evidence="2 3">
    <name type="scientific">Elizabethkingia miricola</name>
    <name type="common">Chryseobacterium miricola</name>
    <dbReference type="NCBI Taxonomy" id="172045"/>
    <lineage>
        <taxon>Bacteria</taxon>
        <taxon>Pseudomonadati</taxon>
        <taxon>Bacteroidota</taxon>
        <taxon>Flavobacteriia</taxon>
        <taxon>Flavobacteriales</taxon>
        <taxon>Weeksellaceae</taxon>
        <taxon>Elizabethkingia</taxon>
    </lineage>
</organism>
<dbReference type="RefSeq" id="WP_065082391.1">
    <property type="nucleotide sequence ID" value="NZ_FLSS01000012.1"/>
</dbReference>
<evidence type="ECO:0000313" key="3">
    <source>
        <dbReference type="Proteomes" id="UP000324513"/>
    </source>
</evidence>
<sequence>MKISNETGLIASLLGSQVAKSIPRFAAVQNEISKHVLPPVRFLPLNVQDVGINEPEYDDQYELWKGTLPTESDNQFFPLSFRAVDEKDFYLFPWEPIISIESENIIAKRNVAKAGQNLIGSVKERWTTGDYKITITGAFYGDKMLGKPAQTYPRKDMEKLRQYLLSANAIEVRSEALQILDINRIVIESVSFPFTKGENVQAYEIRALSDFPYQLIYRRKASKKSTVSMGDWSQEKIKD</sequence>
<dbReference type="EMBL" id="VNHK01000006">
    <property type="protein sequence ID" value="TYO91987.1"/>
    <property type="molecule type" value="Genomic_DNA"/>
</dbReference>
<feature type="domain" description="DUF6046" evidence="1">
    <location>
        <begin position="92"/>
        <end position="219"/>
    </location>
</feature>
<dbReference type="InterPro" id="IPR046109">
    <property type="entry name" value="DUF6046"/>
</dbReference>
<dbReference type="Proteomes" id="UP000324513">
    <property type="component" value="Unassembled WGS sequence"/>
</dbReference>
<proteinExistence type="predicted"/>
<protein>
    <recommendedName>
        <fullName evidence="1">DUF6046 domain-containing protein</fullName>
    </recommendedName>
</protein>
<evidence type="ECO:0000313" key="2">
    <source>
        <dbReference type="EMBL" id="TYO91987.1"/>
    </source>
</evidence>
<reference evidence="2 3" key="1">
    <citation type="submission" date="2019-07" db="EMBL/GenBank/DDBJ databases">
        <title>Genomic Encyclopedia of Archaeal and Bacterial Type Strains, Phase II (KMG-II): from individual species to whole genera.</title>
        <authorList>
            <person name="Goeker M."/>
        </authorList>
    </citation>
    <scope>NUCLEOTIDE SEQUENCE [LARGE SCALE GENOMIC DNA]</scope>
    <source>
        <strain evidence="2 3">DSM 14571</strain>
    </source>
</reference>
<accession>A0ABY3NG66</accession>
<comment type="caution">
    <text evidence="2">The sequence shown here is derived from an EMBL/GenBank/DDBJ whole genome shotgun (WGS) entry which is preliminary data.</text>
</comment>